<evidence type="ECO:0000256" key="10">
    <source>
        <dbReference type="ARBA" id="ARBA00022840"/>
    </source>
</evidence>
<keyword evidence="13 15" id="KW-0472">Membrane</keyword>
<organism evidence="18 19">
    <name type="scientific">Lysinibacillus alkalisoli</name>
    <dbReference type="NCBI Taxonomy" id="1911548"/>
    <lineage>
        <taxon>Bacteria</taxon>
        <taxon>Bacillati</taxon>
        <taxon>Bacillota</taxon>
        <taxon>Bacilli</taxon>
        <taxon>Bacillales</taxon>
        <taxon>Bacillaceae</taxon>
        <taxon>Lysinibacillus</taxon>
    </lineage>
</organism>
<dbReference type="Pfam" id="PF00672">
    <property type="entry name" value="HAMP"/>
    <property type="match status" value="1"/>
</dbReference>
<evidence type="ECO:0000256" key="12">
    <source>
        <dbReference type="ARBA" id="ARBA00023012"/>
    </source>
</evidence>
<evidence type="ECO:0000256" key="3">
    <source>
        <dbReference type="ARBA" id="ARBA00012438"/>
    </source>
</evidence>
<evidence type="ECO:0000256" key="4">
    <source>
        <dbReference type="ARBA" id="ARBA00022475"/>
    </source>
</evidence>
<keyword evidence="12" id="KW-0902">Two-component regulatory system</keyword>
<keyword evidence="9 18" id="KW-0418">Kinase</keyword>
<dbReference type="PROSITE" id="PS50109">
    <property type="entry name" value="HIS_KIN"/>
    <property type="match status" value="1"/>
</dbReference>
<dbReference type="SUPFAM" id="SSF158472">
    <property type="entry name" value="HAMP domain-like"/>
    <property type="match status" value="1"/>
</dbReference>
<reference evidence="18" key="2">
    <citation type="submission" date="2020-09" db="EMBL/GenBank/DDBJ databases">
        <authorList>
            <person name="Sun Q."/>
            <person name="Zhou Y."/>
        </authorList>
    </citation>
    <scope>NUCLEOTIDE SEQUENCE</scope>
    <source>
        <strain evidence="18">CGMCC 1.15760</strain>
    </source>
</reference>
<feature type="domain" description="Histidine kinase" evidence="16">
    <location>
        <begin position="245"/>
        <end position="462"/>
    </location>
</feature>
<accession>A0A917G539</accession>
<protein>
    <recommendedName>
        <fullName evidence="3">histidine kinase</fullName>
        <ecNumber evidence="3">2.7.13.3</ecNumber>
    </recommendedName>
</protein>
<dbReference type="EMBL" id="BMJT01000005">
    <property type="protein sequence ID" value="GGG23288.1"/>
    <property type="molecule type" value="Genomic_DNA"/>
</dbReference>
<name>A0A917G539_9BACI</name>
<dbReference type="GO" id="GO:0000155">
    <property type="term" value="F:phosphorelay sensor kinase activity"/>
    <property type="evidence" value="ECO:0007669"/>
    <property type="project" value="InterPro"/>
</dbReference>
<dbReference type="PANTHER" id="PTHR45528:SF1">
    <property type="entry name" value="SENSOR HISTIDINE KINASE CPXA"/>
    <property type="match status" value="1"/>
</dbReference>
<dbReference type="InterPro" id="IPR005467">
    <property type="entry name" value="His_kinase_dom"/>
</dbReference>
<evidence type="ECO:0000256" key="14">
    <source>
        <dbReference type="SAM" id="Coils"/>
    </source>
</evidence>
<dbReference type="SMART" id="SM00388">
    <property type="entry name" value="HisKA"/>
    <property type="match status" value="1"/>
</dbReference>
<evidence type="ECO:0000313" key="19">
    <source>
        <dbReference type="Proteomes" id="UP000616608"/>
    </source>
</evidence>
<evidence type="ECO:0000259" key="17">
    <source>
        <dbReference type="PROSITE" id="PS50885"/>
    </source>
</evidence>
<dbReference type="FunFam" id="3.30.565.10:FF:000006">
    <property type="entry name" value="Sensor histidine kinase WalK"/>
    <property type="match status" value="1"/>
</dbReference>
<evidence type="ECO:0000256" key="13">
    <source>
        <dbReference type="ARBA" id="ARBA00023136"/>
    </source>
</evidence>
<evidence type="ECO:0000259" key="16">
    <source>
        <dbReference type="PROSITE" id="PS50109"/>
    </source>
</evidence>
<reference evidence="18" key="1">
    <citation type="journal article" date="2014" name="Int. J. Syst. Evol. Microbiol.">
        <title>Complete genome sequence of Corynebacterium casei LMG S-19264T (=DSM 44701T), isolated from a smear-ripened cheese.</title>
        <authorList>
            <consortium name="US DOE Joint Genome Institute (JGI-PGF)"/>
            <person name="Walter F."/>
            <person name="Albersmeier A."/>
            <person name="Kalinowski J."/>
            <person name="Ruckert C."/>
        </authorList>
    </citation>
    <scope>NUCLEOTIDE SEQUENCE</scope>
    <source>
        <strain evidence="18">CGMCC 1.15760</strain>
    </source>
</reference>
<evidence type="ECO:0000256" key="2">
    <source>
        <dbReference type="ARBA" id="ARBA00004651"/>
    </source>
</evidence>
<evidence type="ECO:0000256" key="11">
    <source>
        <dbReference type="ARBA" id="ARBA00022989"/>
    </source>
</evidence>
<evidence type="ECO:0000256" key="6">
    <source>
        <dbReference type="ARBA" id="ARBA00022679"/>
    </source>
</evidence>
<dbReference type="SUPFAM" id="SSF55874">
    <property type="entry name" value="ATPase domain of HSP90 chaperone/DNA topoisomerase II/histidine kinase"/>
    <property type="match status" value="1"/>
</dbReference>
<dbReference type="PRINTS" id="PR00344">
    <property type="entry name" value="BCTRLSENSOR"/>
</dbReference>
<dbReference type="FunFam" id="1.10.287.130:FF:000001">
    <property type="entry name" value="Two-component sensor histidine kinase"/>
    <property type="match status" value="1"/>
</dbReference>
<dbReference type="RefSeq" id="WP_188614653.1">
    <property type="nucleotide sequence ID" value="NZ_BMJT01000005.1"/>
</dbReference>
<evidence type="ECO:0000256" key="1">
    <source>
        <dbReference type="ARBA" id="ARBA00000085"/>
    </source>
</evidence>
<keyword evidence="8" id="KW-0547">Nucleotide-binding</keyword>
<dbReference type="Gene3D" id="1.10.287.130">
    <property type="match status" value="1"/>
</dbReference>
<dbReference type="InterPro" id="IPR004358">
    <property type="entry name" value="Sig_transdc_His_kin-like_C"/>
</dbReference>
<dbReference type="PROSITE" id="PS50885">
    <property type="entry name" value="HAMP"/>
    <property type="match status" value="1"/>
</dbReference>
<dbReference type="AlphaFoldDB" id="A0A917G539"/>
<dbReference type="InterPro" id="IPR036097">
    <property type="entry name" value="HisK_dim/P_sf"/>
</dbReference>
<feature type="domain" description="HAMP" evidence="17">
    <location>
        <begin position="185"/>
        <end position="237"/>
    </location>
</feature>
<feature type="transmembrane region" description="Helical" evidence="15">
    <location>
        <begin position="7"/>
        <end position="26"/>
    </location>
</feature>
<dbReference type="SUPFAM" id="SSF47384">
    <property type="entry name" value="Homodimeric domain of signal transducing histidine kinase"/>
    <property type="match status" value="1"/>
</dbReference>
<dbReference type="InterPro" id="IPR003660">
    <property type="entry name" value="HAMP_dom"/>
</dbReference>
<dbReference type="SMART" id="SM00387">
    <property type="entry name" value="HATPase_c"/>
    <property type="match status" value="1"/>
</dbReference>
<dbReference type="GO" id="GO:0005886">
    <property type="term" value="C:plasma membrane"/>
    <property type="evidence" value="ECO:0007669"/>
    <property type="project" value="UniProtKB-SubCell"/>
</dbReference>
<dbReference type="CDD" id="cd06225">
    <property type="entry name" value="HAMP"/>
    <property type="match status" value="1"/>
</dbReference>
<comment type="subcellular location">
    <subcellularLocation>
        <location evidence="2">Cell membrane</location>
        <topology evidence="2">Multi-pass membrane protein</topology>
    </subcellularLocation>
</comment>
<evidence type="ECO:0000256" key="5">
    <source>
        <dbReference type="ARBA" id="ARBA00022553"/>
    </source>
</evidence>
<dbReference type="Gene3D" id="6.10.340.10">
    <property type="match status" value="1"/>
</dbReference>
<keyword evidence="19" id="KW-1185">Reference proteome</keyword>
<dbReference type="SMART" id="SM00304">
    <property type="entry name" value="HAMP"/>
    <property type="match status" value="1"/>
</dbReference>
<keyword evidence="5" id="KW-0597">Phosphoprotein</keyword>
<dbReference type="CDD" id="cd00075">
    <property type="entry name" value="HATPase"/>
    <property type="match status" value="1"/>
</dbReference>
<dbReference type="Proteomes" id="UP000616608">
    <property type="component" value="Unassembled WGS sequence"/>
</dbReference>
<dbReference type="InterPro" id="IPR036890">
    <property type="entry name" value="HATPase_C_sf"/>
</dbReference>
<comment type="caution">
    <text evidence="18">The sequence shown here is derived from an EMBL/GenBank/DDBJ whole genome shotgun (WGS) entry which is preliminary data.</text>
</comment>
<dbReference type="PANTHER" id="PTHR45528">
    <property type="entry name" value="SENSOR HISTIDINE KINASE CPXA"/>
    <property type="match status" value="1"/>
</dbReference>
<evidence type="ECO:0000256" key="9">
    <source>
        <dbReference type="ARBA" id="ARBA00022777"/>
    </source>
</evidence>
<evidence type="ECO:0000256" key="15">
    <source>
        <dbReference type="SAM" id="Phobius"/>
    </source>
</evidence>
<keyword evidence="4" id="KW-1003">Cell membrane</keyword>
<dbReference type="InterPro" id="IPR003661">
    <property type="entry name" value="HisK_dim/P_dom"/>
</dbReference>
<keyword evidence="14" id="KW-0175">Coiled coil</keyword>
<dbReference type="Pfam" id="PF02518">
    <property type="entry name" value="HATPase_c"/>
    <property type="match status" value="1"/>
</dbReference>
<dbReference type="CDD" id="cd00082">
    <property type="entry name" value="HisKA"/>
    <property type="match status" value="1"/>
</dbReference>
<keyword evidence="11 15" id="KW-1133">Transmembrane helix</keyword>
<sequence length="464" mass="52932">MKRIATRIWLLIVTFIVLTVLFMYFLTQFLYLQLYVADAERSMEEIGVKLQTMYKGGRVEDQLIDDIEIYNSHSNYNVFAVRNPRELSACVPFDIDYDALIGVEQREQLLANENVSTIGYEPRFERQVISVMVPLVDQNRLEGIIYLYFPLAKISELTNKEILALLSSAFGFSLVMAYLVSKGLRHIMRPLRDLQKAVDQMAGGNYDIHVPVTSIDEIGKLSQTFNDMAVSIHKEDEARKNFLATVSHELRTPISYVKGYSEAMQNGLIKDEDKEETVRLIVRETNRMERLTNELLQLARMENEATEKVNCYPIPLAETLREVEYLIQPALAKKNISLHLQVEEDSIVMADEEKLKQIFINLIENAINYSEAGQAIHLTMLTTATHVTVQIKDFGQGIPAEDLPHITERFYRVNKARSRIDGGSGLGLSIVEQLVKQLNATMRFESELGIGTIVFVDIPLMEEL</sequence>
<keyword evidence="7 15" id="KW-0812">Transmembrane</keyword>
<dbReference type="InterPro" id="IPR050398">
    <property type="entry name" value="HssS/ArlS-like"/>
</dbReference>
<keyword evidence="10" id="KW-0067">ATP-binding</keyword>
<evidence type="ECO:0000256" key="8">
    <source>
        <dbReference type="ARBA" id="ARBA00022741"/>
    </source>
</evidence>
<dbReference type="InterPro" id="IPR003594">
    <property type="entry name" value="HATPase_dom"/>
</dbReference>
<evidence type="ECO:0000313" key="18">
    <source>
        <dbReference type="EMBL" id="GGG23288.1"/>
    </source>
</evidence>
<dbReference type="GO" id="GO:0005524">
    <property type="term" value="F:ATP binding"/>
    <property type="evidence" value="ECO:0007669"/>
    <property type="project" value="UniProtKB-KW"/>
</dbReference>
<dbReference type="EC" id="2.7.13.3" evidence="3"/>
<proteinExistence type="predicted"/>
<gene>
    <name evidence="18" type="primary">resE</name>
    <name evidence="18" type="ORF">GCM10007425_17250</name>
</gene>
<dbReference type="Pfam" id="PF00512">
    <property type="entry name" value="HisKA"/>
    <property type="match status" value="1"/>
</dbReference>
<keyword evidence="6" id="KW-0808">Transferase</keyword>
<evidence type="ECO:0000256" key="7">
    <source>
        <dbReference type="ARBA" id="ARBA00022692"/>
    </source>
</evidence>
<comment type="catalytic activity">
    <reaction evidence="1">
        <text>ATP + protein L-histidine = ADP + protein N-phospho-L-histidine.</text>
        <dbReference type="EC" id="2.7.13.3"/>
    </reaction>
</comment>
<feature type="coiled-coil region" evidence="14">
    <location>
        <begin position="274"/>
        <end position="308"/>
    </location>
</feature>
<dbReference type="Gene3D" id="3.30.565.10">
    <property type="entry name" value="Histidine kinase-like ATPase, C-terminal domain"/>
    <property type="match status" value="1"/>
</dbReference>